<proteinExistence type="predicted"/>
<evidence type="ECO:0000256" key="2">
    <source>
        <dbReference type="SAM" id="Phobius"/>
    </source>
</evidence>
<dbReference type="RefSeq" id="WP_223944161.1">
    <property type="nucleotide sequence ID" value="NZ_BPNR01000097.1"/>
</dbReference>
<sequence length="146" mass="16219">MADTQSGPDIEPQEPTTDSPQVDTKKASARRSFSKLRRELNDEELTSPAIQKMLIDEIERLEEERVTLNSFRDKFHTSDKEASVLKEQFKSKKALDIFHTGNITVGAAILGYTPSIWASQQPSAFIFTILGCVLIVVGLIAKAVKP</sequence>
<evidence type="ECO:0000313" key="3">
    <source>
        <dbReference type="EMBL" id="GJB94286.1"/>
    </source>
</evidence>
<name>A0ABD0BDG3_AERCA</name>
<evidence type="ECO:0008006" key="5">
    <source>
        <dbReference type="Google" id="ProtNLM"/>
    </source>
</evidence>
<feature type="transmembrane region" description="Helical" evidence="2">
    <location>
        <begin position="94"/>
        <end position="112"/>
    </location>
</feature>
<dbReference type="AlphaFoldDB" id="A0ABD0BDG3"/>
<keyword evidence="2" id="KW-0472">Membrane</keyword>
<accession>A0ABD0BDG3</accession>
<protein>
    <recommendedName>
        <fullName evidence="5">DUF2335 domain-containing protein</fullName>
    </recommendedName>
</protein>
<organism evidence="3 4">
    <name type="scientific">Aeromonas caviae</name>
    <name type="common">Aeromonas punctata</name>
    <dbReference type="NCBI Taxonomy" id="648"/>
    <lineage>
        <taxon>Bacteria</taxon>
        <taxon>Pseudomonadati</taxon>
        <taxon>Pseudomonadota</taxon>
        <taxon>Gammaproteobacteria</taxon>
        <taxon>Aeromonadales</taxon>
        <taxon>Aeromonadaceae</taxon>
        <taxon>Aeromonas</taxon>
    </lineage>
</organism>
<feature type="transmembrane region" description="Helical" evidence="2">
    <location>
        <begin position="124"/>
        <end position="144"/>
    </location>
</feature>
<feature type="region of interest" description="Disordered" evidence="1">
    <location>
        <begin position="1"/>
        <end position="40"/>
    </location>
</feature>
<evidence type="ECO:0000313" key="4">
    <source>
        <dbReference type="Proteomes" id="UP000737420"/>
    </source>
</evidence>
<comment type="caution">
    <text evidence="3">The sequence shown here is derived from an EMBL/GenBank/DDBJ whole genome shotgun (WGS) entry which is preliminary data.</text>
</comment>
<keyword evidence="2" id="KW-0812">Transmembrane</keyword>
<dbReference type="Proteomes" id="UP000737420">
    <property type="component" value="Unassembled WGS sequence"/>
</dbReference>
<gene>
    <name evidence="3" type="ORF">KAM382_43470</name>
</gene>
<keyword evidence="2" id="KW-1133">Transmembrane helix</keyword>
<dbReference type="EMBL" id="BPOP01000090">
    <property type="protein sequence ID" value="GJB94286.1"/>
    <property type="molecule type" value="Genomic_DNA"/>
</dbReference>
<reference evidence="3 4" key="1">
    <citation type="submission" date="2021-07" db="EMBL/GenBank/DDBJ databases">
        <title>Draft genome sequence of carbapenem-resistant Aeromonas spp. in Japan.</title>
        <authorList>
            <person name="Maehana S."/>
            <person name="Suzuki M."/>
            <person name="Kitasato H."/>
        </authorList>
    </citation>
    <scope>NUCLEOTIDE SEQUENCE [LARGE SCALE GENOMIC DNA]</scope>
    <source>
        <strain evidence="3 4">KAM382</strain>
    </source>
</reference>
<evidence type="ECO:0000256" key="1">
    <source>
        <dbReference type="SAM" id="MobiDB-lite"/>
    </source>
</evidence>